<dbReference type="GO" id="GO:0004252">
    <property type="term" value="F:serine-type endopeptidase activity"/>
    <property type="evidence" value="ECO:0007669"/>
    <property type="project" value="UniProtKB-UniRule"/>
</dbReference>
<evidence type="ECO:0000256" key="4">
    <source>
        <dbReference type="ARBA" id="ARBA00022825"/>
    </source>
</evidence>
<dbReference type="PROSITE" id="PS00138">
    <property type="entry name" value="SUBTILASE_SER"/>
    <property type="match status" value="1"/>
</dbReference>
<feature type="region of interest" description="Disordered" evidence="6">
    <location>
        <begin position="91"/>
        <end position="132"/>
    </location>
</feature>
<name>A0AAD5H062_9CHLO</name>
<evidence type="ECO:0000313" key="9">
    <source>
        <dbReference type="Proteomes" id="UP001205105"/>
    </source>
</evidence>
<organism evidence="8 9">
    <name type="scientific">Chlorella ohadii</name>
    <dbReference type="NCBI Taxonomy" id="2649997"/>
    <lineage>
        <taxon>Eukaryota</taxon>
        <taxon>Viridiplantae</taxon>
        <taxon>Chlorophyta</taxon>
        <taxon>core chlorophytes</taxon>
        <taxon>Trebouxiophyceae</taxon>
        <taxon>Chlorellales</taxon>
        <taxon>Chlorellaceae</taxon>
        <taxon>Chlorella clade</taxon>
        <taxon>Chlorella</taxon>
    </lineage>
</organism>
<feature type="active site" description="Charge relay system" evidence="5">
    <location>
        <position position="401"/>
    </location>
</feature>
<dbReference type="PROSITE" id="PS00137">
    <property type="entry name" value="SUBTILASE_HIS"/>
    <property type="match status" value="1"/>
</dbReference>
<feature type="active site" description="Charge relay system" evidence="5">
    <location>
        <position position="221"/>
    </location>
</feature>
<sequence>MPAAAATRLTPSKHGLAFVQPLSADLGGSGSSGGSSPTGRRLVAVAAHRTGGVPGMYRIVDGAKVPAKLAQLAALPEVEWAVPDYQWELPPLSQPSSTAGSSNSGATTRSGGGPRAAGQRPRRRLAQAPVQPNDPYFANGTQWYLPAVSAPEAWALVSGVDFKQFNICVIDSGMVKGHPDLPTPAAGWNTVPVVDAAGTTILGFPQAGQASFLDYADKNGHGTRVAGILAARTNNGIGVAGLAHQAQLLVCRIYNASTGGFSSSVDRCIDLCLQSKAKVFSMSIGYNMQAETPDAFTQAMFNRIKAAGALVVAAAGNDGRRLNQTNVNRVDWQVPAALAFPDFGFDNVIAVAATMKDTDGSIKLADSSNYDPGFVQLSAPGENVWSTSGSAAQFASSSGTSFAAPQVSAAAAMMWAAAAAAGRTVTYLQIMQALNCGVDVYASLQTKVVTGGQLNVAAAIQAILSNAPCAPRPPPPAPPPPTLQGLDRRPGKFWRFYLNSSWYQLLMDPSITLQDCTDACKSEPRCLFYTYLGYPLGELPDSGSLFTSCNDPKANDPFMAPNCLLWSGEKPAGVLS</sequence>
<dbReference type="Gene3D" id="3.40.50.200">
    <property type="entry name" value="Peptidase S8/S53 domain"/>
    <property type="match status" value="1"/>
</dbReference>
<gene>
    <name evidence="8" type="ORF">COHA_009903</name>
</gene>
<proteinExistence type="inferred from homology"/>
<dbReference type="PANTHER" id="PTHR43806">
    <property type="entry name" value="PEPTIDASE S8"/>
    <property type="match status" value="1"/>
</dbReference>
<comment type="caution">
    <text evidence="8">The sequence shown here is derived from an EMBL/GenBank/DDBJ whole genome shotgun (WGS) entry which is preliminary data.</text>
</comment>
<keyword evidence="3 5" id="KW-0378">Hydrolase</keyword>
<feature type="domain" description="Peptidase S8/S53" evidence="7">
    <location>
        <begin position="165"/>
        <end position="420"/>
    </location>
</feature>
<evidence type="ECO:0000256" key="1">
    <source>
        <dbReference type="ARBA" id="ARBA00011073"/>
    </source>
</evidence>
<dbReference type="InterPro" id="IPR022398">
    <property type="entry name" value="Peptidase_S8_His-AS"/>
</dbReference>
<dbReference type="InterPro" id="IPR036852">
    <property type="entry name" value="Peptidase_S8/S53_dom_sf"/>
</dbReference>
<evidence type="ECO:0000259" key="7">
    <source>
        <dbReference type="Pfam" id="PF00082"/>
    </source>
</evidence>
<feature type="compositionally biased region" description="Low complexity" evidence="6">
    <location>
        <begin position="96"/>
        <end position="109"/>
    </location>
</feature>
<dbReference type="PANTHER" id="PTHR43806:SF11">
    <property type="entry name" value="CEREVISIN-RELATED"/>
    <property type="match status" value="1"/>
</dbReference>
<dbReference type="GO" id="GO:0006508">
    <property type="term" value="P:proteolysis"/>
    <property type="evidence" value="ECO:0007669"/>
    <property type="project" value="UniProtKB-KW"/>
</dbReference>
<dbReference type="SUPFAM" id="SSF52743">
    <property type="entry name" value="Subtilisin-like"/>
    <property type="match status" value="1"/>
</dbReference>
<accession>A0AAD5H062</accession>
<dbReference type="PROSITE" id="PS51892">
    <property type="entry name" value="SUBTILASE"/>
    <property type="match status" value="1"/>
</dbReference>
<dbReference type="Proteomes" id="UP001205105">
    <property type="component" value="Unassembled WGS sequence"/>
</dbReference>
<dbReference type="InterPro" id="IPR023828">
    <property type="entry name" value="Peptidase_S8_Ser-AS"/>
</dbReference>
<protein>
    <recommendedName>
        <fullName evidence="7">Peptidase S8/S53 domain-containing protein</fullName>
    </recommendedName>
</protein>
<evidence type="ECO:0000256" key="3">
    <source>
        <dbReference type="ARBA" id="ARBA00022801"/>
    </source>
</evidence>
<keyword evidence="2 5" id="KW-0645">Protease</keyword>
<dbReference type="InterPro" id="IPR000209">
    <property type="entry name" value="Peptidase_S8/S53_dom"/>
</dbReference>
<dbReference type="EMBL" id="JADXDR010000198">
    <property type="protein sequence ID" value="KAI7836223.1"/>
    <property type="molecule type" value="Genomic_DNA"/>
</dbReference>
<evidence type="ECO:0000256" key="5">
    <source>
        <dbReference type="PROSITE-ProRule" id="PRU01240"/>
    </source>
</evidence>
<keyword evidence="9" id="KW-1185">Reference proteome</keyword>
<dbReference type="InterPro" id="IPR015500">
    <property type="entry name" value="Peptidase_S8_subtilisin-rel"/>
</dbReference>
<reference evidence="8" key="1">
    <citation type="submission" date="2020-11" db="EMBL/GenBank/DDBJ databases">
        <title>Chlorella ohadii genome sequencing and assembly.</title>
        <authorList>
            <person name="Murik O."/>
            <person name="Treves H."/>
            <person name="Kedem I."/>
            <person name="Shotland Y."/>
            <person name="Kaplan A."/>
        </authorList>
    </citation>
    <scope>NUCLEOTIDE SEQUENCE</scope>
    <source>
        <strain evidence="8">1</strain>
    </source>
</reference>
<evidence type="ECO:0000256" key="2">
    <source>
        <dbReference type="ARBA" id="ARBA00022670"/>
    </source>
</evidence>
<dbReference type="InterPro" id="IPR050131">
    <property type="entry name" value="Peptidase_S8_subtilisin-like"/>
</dbReference>
<dbReference type="Pfam" id="PF00082">
    <property type="entry name" value="Peptidase_S8"/>
    <property type="match status" value="1"/>
</dbReference>
<evidence type="ECO:0000256" key="6">
    <source>
        <dbReference type="SAM" id="MobiDB-lite"/>
    </source>
</evidence>
<evidence type="ECO:0000313" key="8">
    <source>
        <dbReference type="EMBL" id="KAI7836223.1"/>
    </source>
</evidence>
<feature type="active site" description="Charge relay system" evidence="5">
    <location>
        <position position="171"/>
    </location>
</feature>
<dbReference type="AlphaFoldDB" id="A0AAD5H062"/>
<dbReference type="PRINTS" id="PR00723">
    <property type="entry name" value="SUBTILISIN"/>
</dbReference>
<comment type="similarity">
    <text evidence="1 5">Belongs to the peptidase S8 family.</text>
</comment>
<keyword evidence="4 5" id="KW-0720">Serine protease</keyword>